<proteinExistence type="predicted"/>
<organism evidence="2 3">
    <name type="scientific">Chlorella vulgaris</name>
    <name type="common">Green alga</name>
    <dbReference type="NCBI Taxonomy" id="3077"/>
    <lineage>
        <taxon>Eukaryota</taxon>
        <taxon>Viridiplantae</taxon>
        <taxon>Chlorophyta</taxon>
        <taxon>core chlorophytes</taxon>
        <taxon>Trebouxiophyceae</taxon>
        <taxon>Chlorellales</taxon>
        <taxon>Chlorellaceae</taxon>
        <taxon>Chlorella clade</taxon>
        <taxon>Chlorella</taxon>
    </lineage>
</organism>
<reference evidence="2" key="1">
    <citation type="journal article" date="2019" name="Plant J.">
        <title>Chlorella vulgaris genome assembly and annotation reveals the molecular basis for metabolic acclimation to high light conditions.</title>
        <authorList>
            <person name="Cecchin M."/>
            <person name="Marcolungo L."/>
            <person name="Rossato M."/>
            <person name="Girolomoni L."/>
            <person name="Cosentino E."/>
            <person name="Cuine S."/>
            <person name="Li-Beisson Y."/>
            <person name="Delledonne M."/>
            <person name="Ballottari M."/>
        </authorList>
    </citation>
    <scope>NUCLEOTIDE SEQUENCE</scope>
    <source>
        <strain evidence="2">211/11P</strain>
    </source>
</reference>
<comment type="caution">
    <text evidence="2">The sequence shown here is derived from an EMBL/GenBank/DDBJ whole genome shotgun (WGS) entry which is preliminary data.</text>
</comment>
<keyword evidence="3" id="KW-1185">Reference proteome</keyword>
<evidence type="ECO:0000256" key="1">
    <source>
        <dbReference type="SAM" id="MobiDB-lite"/>
    </source>
</evidence>
<dbReference type="OrthoDB" id="10248252at2759"/>
<sequence length="80" mass="8592">MRHEVSKAQAGRGGRSKPDGEVVGVVGSSQLVCNSGISSQPVSAFDWHSCKAACLWRLRMTRQSEWAWPAASTRCGGRCA</sequence>
<gene>
    <name evidence="2" type="ORF">D9Q98_004908</name>
</gene>
<accession>A0A9D4TN66</accession>
<reference evidence="2" key="2">
    <citation type="submission" date="2020-11" db="EMBL/GenBank/DDBJ databases">
        <authorList>
            <person name="Cecchin M."/>
            <person name="Marcolungo L."/>
            <person name="Rossato M."/>
            <person name="Girolomoni L."/>
            <person name="Cosentino E."/>
            <person name="Cuine S."/>
            <person name="Li-Beisson Y."/>
            <person name="Delledonne M."/>
            <person name="Ballottari M."/>
        </authorList>
    </citation>
    <scope>NUCLEOTIDE SEQUENCE</scope>
    <source>
        <strain evidence="2">211/11P</strain>
        <tissue evidence="2">Whole cell</tissue>
    </source>
</reference>
<dbReference type="EMBL" id="SIDB01000007">
    <property type="protein sequence ID" value="KAI3430312.1"/>
    <property type="molecule type" value="Genomic_DNA"/>
</dbReference>
<evidence type="ECO:0000313" key="2">
    <source>
        <dbReference type="EMBL" id="KAI3430312.1"/>
    </source>
</evidence>
<protein>
    <submittedName>
        <fullName evidence="2">Uncharacterized protein</fullName>
    </submittedName>
</protein>
<dbReference type="Proteomes" id="UP001055712">
    <property type="component" value="Unassembled WGS sequence"/>
</dbReference>
<evidence type="ECO:0000313" key="3">
    <source>
        <dbReference type="Proteomes" id="UP001055712"/>
    </source>
</evidence>
<dbReference type="AlphaFoldDB" id="A0A9D4TN66"/>
<feature type="region of interest" description="Disordered" evidence="1">
    <location>
        <begin position="1"/>
        <end position="22"/>
    </location>
</feature>
<name>A0A9D4TN66_CHLVU</name>